<dbReference type="Proteomes" id="UP000320496">
    <property type="component" value="Chromosome"/>
</dbReference>
<dbReference type="InterPro" id="IPR054542">
    <property type="entry name" value="Cys_met_metab_PP"/>
</dbReference>
<dbReference type="OrthoDB" id="9780685at2"/>
<keyword evidence="7" id="KW-0456">Lyase</keyword>
<dbReference type="GO" id="GO:0003961">
    <property type="term" value="F:O-acetylhomoserine aminocarboxypropyltransferase activity"/>
    <property type="evidence" value="ECO:0007669"/>
    <property type="project" value="TreeGrafter"/>
</dbReference>
<evidence type="ECO:0000256" key="1">
    <source>
        <dbReference type="ARBA" id="ARBA00001933"/>
    </source>
</evidence>
<comment type="similarity">
    <text evidence="2 6">Belongs to the trans-sulfuration enzymes family.</text>
</comment>
<dbReference type="EC" id="4.4.1.11" evidence="7"/>
<dbReference type="GO" id="GO:0030170">
    <property type="term" value="F:pyridoxal phosphate binding"/>
    <property type="evidence" value="ECO:0007669"/>
    <property type="project" value="InterPro"/>
</dbReference>
<dbReference type="CDD" id="cd00614">
    <property type="entry name" value="CGS_like"/>
    <property type="match status" value="1"/>
</dbReference>
<dbReference type="InterPro" id="IPR015424">
    <property type="entry name" value="PyrdxlP-dep_Trfase"/>
</dbReference>
<dbReference type="SUPFAM" id="SSF53383">
    <property type="entry name" value="PLP-dependent transferases"/>
    <property type="match status" value="1"/>
</dbReference>
<evidence type="ECO:0000313" key="7">
    <source>
        <dbReference type="EMBL" id="QDU38748.1"/>
    </source>
</evidence>
<sequence length="433" mass="47492">MDELELRRDTLCLHGGQEPDPATNARAVPIYQSTSYVFNDTDHAANLFGLQEFGNIYSRIMNPTCDVLEKRLAMLEGGSGALAVASGQSAETLALLNIAQHGQNIVSSSSLYGGTYNLFHYTLPKFGITGHFADPSDPENFRRVIDEKTRCIYLESIGNPRCDVPDFEAIAAIAHEAGIPLIVDNTLASPYLCRPFEHGADVVIHSCTKFIGGHGTSIGGIIIEKGDFPWDNGKFPEMTEPDPSYHGMKFFEVFGPMKIPYIIKARTQLLRDLGPAMSPFNAFLFLQGLETLHLRMRRHCDNALAVAQFLDDHPKVSWVNYPGLESHPSFKLARKYMPDGCGAIFGFGITGGTPEEQQANGIKLINNVKLFSHLANVGDSKSLIIHPSSTTHQQLTLAEQLSTGVTPDFVRLSVGTEDVEDIIADLKQALETI</sequence>
<gene>
    <name evidence="7" type="primary">mdeA</name>
    <name evidence="7" type="ORF">Mal4_30780</name>
</gene>
<keyword evidence="8" id="KW-1185">Reference proteome</keyword>
<keyword evidence="4 5" id="KW-0663">Pyridoxal phosphate</keyword>
<dbReference type="InterPro" id="IPR015421">
    <property type="entry name" value="PyrdxlP-dep_Trfase_major"/>
</dbReference>
<dbReference type="RefSeq" id="WP_145369998.1">
    <property type="nucleotide sequence ID" value="NZ_CP036275.1"/>
</dbReference>
<dbReference type="Pfam" id="PF01053">
    <property type="entry name" value="Cys_Met_Meta_PP"/>
    <property type="match status" value="1"/>
</dbReference>
<dbReference type="KEGG" id="mri:Mal4_30780"/>
<dbReference type="GO" id="GO:0006535">
    <property type="term" value="P:cysteine biosynthetic process from serine"/>
    <property type="evidence" value="ECO:0007669"/>
    <property type="project" value="TreeGrafter"/>
</dbReference>
<evidence type="ECO:0000256" key="6">
    <source>
        <dbReference type="RuleBase" id="RU362118"/>
    </source>
</evidence>
<dbReference type="Gene3D" id="3.90.1150.10">
    <property type="entry name" value="Aspartate Aminotransferase, domain 1"/>
    <property type="match status" value="1"/>
</dbReference>
<dbReference type="FunFam" id="3.40.640.10:FF:000035">
    <property type="entry name" value="O-succinylhomoserine sulfhydrylase"/>
    <property type="match status" value="1"/>
</dbReference>
<feature type="modified residue" description="N6-(pyridoxal phosphate)lysine" evidence="5">
    <location>
        <position position="209"/>
    </location>
</feature>
<reference evidence="7 8" key="1">
    <citation type="submission" date="2019-02" db="EMBL/GenBank/DDBJ databases">
        <title>Deep-cultivation of Planctomycetes and their phenomic and genomic characterization uncovers novel biology.</title>
        <authorList>
            <person name="Wiegand S."/>
            <person name="Jogler M."/>
            <person name="Boedeker C."/>
            <person name="Pinto D."/>
            <person name="Vollmers J."/>
            <person name="Rivas-Marin E."/>
            <person name="Kohn T."/>
            <person name="Peeters S.H."/>
            <person name="Heuer A."/>
            <person name="Rast P."/>
            <person name="Oberbeckmann S."/>
            <person name="Bunk B."/>
            <person name="Jeske O."/>
            <person name="Meyerdierks A."/>
            <person name="Storesund J.E."/>
            <person name="Kallscheuer N."/>
            <person name="Luecker S."/>
            <person name="Lage O.M."/>
            <person name="Pohl T."/>
            <person name="Merkel B.J."/>
            <person name="Hornburger P."/>
            <person name="Mueller R.-W."/>
            <person name="Bruemmer F."/>
            <person name="Labrenz M."/>
            <person name="Spormann A.M."/>
            <person name="Op den Camp H."/>
            <person name="Overmann J."/>
            <person name="Amann R."/>
            <person name="Jetten M.S.M."/>
            <person name="Mascher T."/>
            <person name="Medema M.H."/>
            <person name="Devos D.P."/>
            <person name="Kaster A.-K."/>
            <person name="Ovreas L."/>
            <person name="Rohde M."/>
            <person name="Galperin M.Y."/>
            <person name="Jogler C."/>
        </authorList>
    </citation>
    <scope>NUCLEOTIDE SEQUENCE [LARGE SCALE GENOMIC DNA]</scope>
    <source>
        <strain evidence="7 8">Mal4</strain>
    </source>
</reference>
<keyword evidence="3" id="KW-0808">Transferase</keyword>
<evidence type="ECO:0000256" key="5">
    <source>
        <dbReference type="PIRSR" id="PIRSR001434-2"/>
    </source>
</evidence>
<dbReference type="PANTHER" id="PTHR43797:SF2">
    <property type="entry name" value="HOMOCYSTEINE_CYSTEINE SYNTHASE"/>
    <property type="match status" value="1"/>
</dbReference>
<evidence type="ECO:0000256" key="4">
    <source>
        <dbReference type="ARBA" id="ARBA00022898"/>
    </source>
</evidence>
<dbReference type="GO" id="GO:0018826">
    <property type="term" value="F:methionine gamma-lyase activity"/>
    <property type="evidence" value="ECO:0007669"/>
    <property type="project" value="UniProtKB-EC"/>
</dbReference>
<dbReference type="NCBIfam" id="TIGR01326">
    <property type="entry name" value="OAH_OAS_sulfhy"/>
    <property type="match status" value="1"/>
</dbReference>
<dbReference type="GO" id="GO:0005737">
    <property type="term" value="C:cytoplasm"/>
    <property type="evidence" value="ECO:0007669"/>
    <property type="project" value="TreeGrafter"/>
</dbReference>
<dbReference type="GO" id="GO:0004124">
    <property type="term" value="F:cysteine synthase activity"/>
    <property type="evidence" value="ECO:0007669"/>
    <property type="project" value="TreeGrafter"/>
</dbReference>
<dbReference type="PIRSF" id="PIRSF001434">
    <property type="entry name" value="CGS"/>
    <property type="match status" value="1"/>
</dbReference>
<comment type="cofactor">
    <cofactor evidence="1 6">
        <name>pyridoxal 5'-phosphate</name>
        <dbReference type="ChEBI" id="CHEBI:597326"/>
    </cofactor>
</comment>
<evidence type="ECO:0000256" key="2">
    <source>
        <dbReference type="ARBA" id="ARBA00009077"/>
    </source>
</evidence>
<dbReference type="GO" id="GO:0019346">
    <property type="term" value="P:transsulfuration"/>
    <property type="evidence" value="ECO:0007669"/>
    <property type="project" value="InterPro"/>
</dbReference>
<accession>A0A517Z8E5</accession>
<organism evidence="7 8">
    <name type="scientific">Maioricimonas rarisocia</name>
    <dbReference type="NCBI Taxonomy" id="2528026"/>
    <lineage>
        <taxon>Bacteria</taxon>
        <taxon>Pseudomonadati</taxon>
        <taxon>Planctomycetota</taxon>
        <taxon>Planctomycetia</taxon>
        <taxon>Planctomycetales</taxon>
        <taxon>Planctomycetaceae</taxon>
        <taxon>Maioricimonas</taxon>
    </lineage>
</organism>
<dbReference type="InterPro" id="IPR000277">
    <property type="entry name" value="Cys/Met-Metab_PyrdxlP-dep_enz"/>
</dbReference>
<dbReference type="PROSITE" id="PS00868">
    <property type="entry name" value="CYS_MET_METAB_PP"/>
    <property type="match status" value="1"/>
</dbReference>
<dbReference type="InterPro" id="IPR015422">
    <property type="entry name" value="PyrdxlP-dep_Trfase_small"/>
</dbReference>
<dbReference type="InterPro" id="IPR006235">
    <property type="entry name" value="OAc-hSer/O-AcSer_sulfhydrylase"/>
</dbReference>
<dbReference type="Gene3D" id="3.40.640.10">
    <property type="entry name" value="Type I PLP-dependent aspartate aminotransferase-like (Major domain)"/>
    <property type="match status" value="1"/>
</dbReference>
<dbReference type="AlphaFoldDB" id="A0A517Z8E5"/>
<dbReference type="EMBL" id="CP036275">
    <property type="protein sequence ID" value="QDU38748.1"/>
    <property type="molecule type" value="Genomic_DNA"/>
</dbReference>
<evidence type="ECO:0000256" key="3">
    <source>
        <dbReference type="ARBA" id="ARBA00022679"/>
    </source>
</evidence>
<dbReference type="PANTHER" id="PTHR43797">
    <property type="entry name" value="HOMOCYSTEINE/CYSTEINE SYNTHASE"/>
    <property type="match status" value="1"/>
</dbReference>
<protein>
    <submittedName>
        <fullName evidence="7">Methionine gamma-lyase</fullName>
        <ecNumber evidence="7">4.4.1.11</ecNumber>
    </submittedName>
</protein>
<dbReference type="GO" id="GO:0071269">
    <property type="term" value="P:L-homocysteine biosynthetic process"/>
    <property type="evidence" value="ECO:0007669"/>
    <property type="project" value="TreeGrafter"/>
</dbReference>
<evidence type="ECO:0000313" key="8">
    <source>
        <dbReference type="Proteomes" id="UP000320496"/>
    </source>
</evidence>
<proteinExistence type="inferred from homology"/>
<name>A0A517Z8E5_9PLAN</name>